<sequence>MVLEWDNDETINTNIDGTKIEENLIVATRICTVVDARFTAAMENHLFFLVSLLQGESVSEEPNWVISLESTSPTLVTLPIPDLNPYNKVLPMNLVPWITYNRRNLIKKVTSSTAQLASIQDSESSRDQDMGEKNSVSEIKVMSEMVVDEANEPK</sequence>
<dbReference type="EMBL" id="SSTE01013279">
    <property type="protein sequence ID" value="KAA0047302.1"/>
    <property type="molecule type" value="Genomic_DNA"/>
</dbReference>
<evidence type="ECO:0000313" key="2">
    <source>
        <dbReference type="EMBL" id="KAA0047302.1"/>
    </source>
</evidence>
<dbReference type="Proteomes" id="UP000321393">
    <property type="component" value="Unassembled WGS sequence"/>
</dbReference>
<organism evidence="2 3">
    <name type="scientific">Cucumis melo var. makuwa</name>
    <name type="common">Oriental melon</name>
    <dbReference type="NCBI Taxonomy" id="1194695"/>
    <lineage>
        <taxon>Eukaryota</taxon>
        <taxon>Viridiplantae</taxon>
        <taxon>Streptophyta</taxon>
        <taxon>Embryophyta</taxon>
        <taxon>Tracheophyta</taxon>
        <taxon>Spermatophyta</taxon>
        <taxon>Magnoliopsida</taxon>
        <taxon>eudicotyledons</taxon>
        <taxon>Gunneridae</taxon>
        <taxon>Pentapetalae</taxon>
        <taxon>rosids</taxon>
        <taxon>fabids</taxon>
        <taxon>Cucurbitales</taxon>
        <taxon>Cucurbitaceae</taxon>
        <taxon>Benincaseae</taxon>
        <taxon>Cucumis</taxon>
    </lineage>
</organism>
<comment type="caution">
    <text evidence="2">The sequence shown here is derived from an EMBL/GenBank/DDBJ whole genome shotgun (WGS) entry which is preliminary data.</text>
</comment>
<evidence type="ECO:0000313" key="3">
    <source>
        <dbReference type="Proteomes" id="UP000321393"/>
    </source>
</evidence>
<evidence type="ECO:0000256" key="1">
    <source>
        <dbReference type="SAM" id="MobiDB-lite"/>
    </source>
</evidence>
<reference evidence="2 3" key="1">
    <citation type="submission" date="2019-08" db="EMBL/GenBank/DDBJ databases">
        <title>Draft genome sequences of two oriental melons (Cucumis melo L. var makuwa).</title>
        <authorList>
            <person name="Kwon S.-Y."/>
        </authorList>
    </citation>
    <scope>NUCLEOTIDE SEQUENCE [LARGE SCALE GENOMIC DNA]</scope>
    <source>
        <strain evidence="3">cv. SW 3</strain>
        <tissue evidence="2">Leaf</tissue>
    </source>
</reference>
<dbReference type="AlphaFoldDB" id="A0A5A7TV20"/>
<protein>
    <submittedName>
        <fullName evidence="2">Uncharacterized protein</fullName>
    </submittedName>
</protein>
<proteinExistence type="predicted"/>
<feature type="region of interest" description="Disordered" evidence="1">
    <location>
        <begin position="117"/>
        <end position="154"/>
    </location>
</feature>
<gene>
    <name evidence="2" type="ORF">E6C27_scaffold908G001020</name>
</gene>
<accession>A0A5A7TV20</accession>
<feature type="compositionally biased region" description="Basic and acidic residues" evidence="1">
    <location>
        <begin position="123"/>
        <end position="132"/>
    </location>
</feature>
<name>A0A5A7TV20_CUCMM</name>